<dbReference type="GO" id="GO:0016491">
    <property type="term" value="F:oxidoreductase activity"/>
    <property type="evidence" value="ECO:0007669"/>
    <property type="project" value="UniProtKB-KW"/>
</dbReference>
<name>A0A417ZA03_9MICO</name>
<evidence type="ECO:0000256" key="1">
    <source>
        <dbReference type="ARBA" id="ARBA00022630"/>
    </source>
</evidence>
<dbReference type="EMBL" id="QWLM01000002">
    <property type="protein sequence ID" value="RHW47481.1"/>
    <property type="molecule type" value="Genomic_DNA"/>
</dbReference>
<keyword evidence="1" id="KW-0285">Flavoprotein</keyword>
<dbReference type="InterPro" id="IPR029039">
    <property type="entry name" value="Flavoprotein-like_sf"/>
</dbReference>
<feature type="region of interest" description="Disordered" evidence="4">
    <location>
        <begin position="187"/>
        <end position="215"/>
    </location>
</feature>
<dbReference type="NCBIfam" id="TIGR04037">
    <property type="entry name" value="LLM_duo_CE1759"/>
    <property type="match status" value="1"/>
</dbReference>
<reference evidence="6 7" key="1">
    <citation type="submission" date="2018-08" db="EMBL/GenBank/DDBJ databases">
        <title>Whole genome sequence analysis of Dermacoccus abyssi bacteria isolated from Deep Mariana trench Micromonospora spp reveals genes involved in the environmental adaptation and production of secondary metabolites.</title>
        <authorList>
            <person name="Abdel-Mageed W.M."/>
            <person name="Lehri B."/>
            <person name="Nouioui I."/>
            <person name="Goodfellow I."/>
            <person name="Jaspars M."/>
            <person name="Karlyshev A."/>
        </authorList>
    </citation>
    <scope>NUCLEOTIDE SEQUENCE [LARGE SCALE GENOMIC DNA]</scope>
    <source>
        <strain evidence="6 7">MT1.1</strain>
    </source>
</reference>
<dbReference type="InterPro" id="IPR051814">
    <property type="entry name" value="NAD(P)H-dep_FMN_reductase"/>
</dbReference>
<evidence type="ECO:0000313" key="6">
    <source>
        <dbReference type="EMBL" id="RHW47481.1"/>
    </source>
</evidence>
<gene>
    <name evidence="6" type="ORF">D1832_01870</name>
</gene>
<feature type="domain" description="NADPH-dependent FMN reductase-like" evidence="5">
    <location>
        <begin position="7"/>
        <end position="155"/>
    </location>
</feature>
<dbReference type="PANTHER" id="PTHR43408:SF2">
    <property type="entry name" value="FMN REDUCTASE (NADPH)"/>
    <property type="match status" value="1"/>
</dbReference>
<dbReference type="InterPro" id="IPR005025">
    <property type="entry name" value="FMN_Rdtase-like_dom"/>
</dbReference>
<comment type="caution">
    <text evidence="6">The sequence shown here is derived from an EMBL/GenBank/DDBJ whole genome shotgun (WGS) entry which is preliminary data.</text>
</comment>
<dbReference type="Pfam" id="PF03358">
    <property type="entry name" value="FMN_red"/>
    <property type="match status" value="1"/>
</dbReference>
<dbReference type="Proteomes" id="UP000285376">
    <property type="component" value="Unassembled WGS sequence"/>
</dbReference>
<evidence type="ECO:0000256" key="3">
    <source>
        <dbReference type="ARBA" id="ARBA00023002"/>
    </source>
</evidence>
<sequence length="236" mass="24942">MTNWTARLAVISGGLSEESSTHRLAQLLCDAVVESAREQGGEVVVQRIDLRALAHDITTASLTRFAPPALADAYEVLGAADAVVAVTPTYKASFTGLFKSFWDATADGVLSGVPVIVGATGGSTRHSLVTDTALRPLFAYMKALVMPTAVYASPDEWAGRGLEARASEAADELTQQLERGLGGADVAVNGSSEARSSKVEEAPRTSSKSFRTLADTRNRARDPFVAVPTMEEMLRG</sequence>
<dbReference type="PANTHER" id="PTHR43408">
    <property type="entry name" value="FMN REDUCTASE (NADPH)"/>
    <property type="match status" value="1"/>
</dbReference>
<evidence type="ECO:0000313" key="7">
    <source>
        <dbReference type="Proteomes" id="UP000285376"/>
    </source>
</evidence>
<dbReference type="RefSeq" id="WP_118912375.1">
    <property type="nucleotide sequence ID" value="NZ_CBCRVH010000002.1"/>
</dbReference>
<keyword evidence="3" id="KW-0560">Oxidoreductase</keyword>
<evidence type="ECO:0000259" key="5">
    <source>
        <dbReference type="Pfam" id="PF03358"/>
    </source>
</evidence>
<accession>A0A417ZA03</accession>
<dbReference type="Gene3D" id="3.40.50.360">
    <property type="match status" value="1"/>
</dbReference>
<proteinExistence type="predicted"/>
<dbReference type="SUPFAM" id="SSF52218">
    <property type="entry name" value="Flavoproteins"/>
    <property type="match status" value="1"/>
</dbReference>
<organism evidence="6 7">
    <name type="scientific">Dermacoccus abyssi</name>
    <dbReference type="NCBI Taxonomy" id="322596"/>
    <lineage>
        <taxon>Bacteria</taxon>
        <taxon>Bacillati</taxon>
        <taxon>Actinomycetota</taxon>
        <taxon>Actinomycetes</taxon>
        <taxon>Micrococcales</taxon>
        <taxon>Dermacoccaceae</taxon>
        <taxon>Dermacoccus</taxon>
    </lineage>
</organism>
<dbReference type="InterPro" id="IPR023932">
    <property type="entry name" value="CE1759_FMN_reduct"/>
</dbReference>
<evidence type="ECO:0000256" key="2">
    <source>
        <dbReference type="ARBA" id="ARBA00022643"/>
    </source>
</evidence>
<dbReference type="AlphaFoldDB" id="A0A417ZA03"/>
<keyword evidence="2" id="KW-0288">FMN</keyword>
<protein>
    <recommendedName>
        <fullName evidence="5">NADPH-dependent FMN reductase-like domain-containing protein</fullName>
    </recommendedName>
</protein>
<evidence type="ECO:0000256" key="4">
    <source>
        <dbReference type="SAM" id="MobiDB-lite"/>
    </source>
</evidence>